<dbReference type="SMART" id="SM00382">
    <property type="entry name" value="AAA"/>
    <property type="match status" value="1"/>
</dbReference>
<dbReference type="SUPFAM" id="SSF52540">
    <property type="entry name" value="P-loop containing nucleoside triphosphate hydrolases"/>
    <property type="match status" value="1"/>
</dbReference>
<dbReference type="Pfam" id="PF00005">
    <property type="entry name" value="ABC_tran"/>
    <property type="match status" value="1"/>
</dbReference>
<evidence type="ECO:0000256" key="2">
    <source>
        <dbReference type="ARBA" id="ARBA00022741"/>
    </source>
</evidence>
<keyword evidence="2" id="KW-0547">Nucleotide-binding</keyword>
<dbReference type="CDD" id="cd03230">
    <property type="entry name" value="ABC_DR_subfamily_A"/>
    <property type="match status" value="1"/>
</dbReference>
<dbReference type="InterPro" id="IPR027417">
    <property type="entry name" value="P-loop_NTPase"/>
</dbReference>
<feature type="domain" description="ABC transporter" evidence="4">
    <location>
        <begin position="1"/>
        <end position="228"/>
    </location>
</feature>
<dbReference type="STRING" id="81409.SAMN04515656_11118"/>
<dbReference type="AlphaFoldDB" id="A0A1H4BDV1"/>
<dbReference type="EMBL" id="FNRK01000011">
    <property type="protein sequence ID" value="SEA46178.1"/>
    <property type="molecule type" value="Genomic_DNA"/>
</dbReference>
<keyword evidence="3 5" id="KW-0067">ATP-binding</keyword>
<organism evidence="5 6">
    <name type="scientific">Eubacterium aggregans</name>
    <dbReference type="NCBI Taxonomy" id="81409"/>
    <lineage>
        <taxon>Bacteria</taxon>
        <taxon>Bacillati</taxon>
        <taxon>Bacillota</taxon>
        <taxon>Clostridia</taxon>
        <taxon>Eubacteriales</taxon>
        <taxon>Eubacteriaceae</taxon>
        <taxon>Eubacterium</taxon>
    </lineage>
</organism>
<protein>
    <submittedName>
        <fullName evidence="5">ABC-2 type transport system ATP-binding protein</fullName>
    </submittedName>
</protein>
<sequence>MDILKVQGLCKAYPAFALSDVSFTLEAGHITGFIGRNGAGKSTTLNSLLHYVHPDAGRITFFNQDWEKNELAIKEKIGFVGSSIQYYPLKKLSKITAITRSFFSQWDDVAYARYMTLFNLDENKTPKQLSAGMKVKYALALALSHNAELLLLDEPTSGLDPVSRDELLDVFLTLCDKGKSILFSTHITSDLDKCADDIIYIKKGQIIAEESFKHFVTRYQVVTLPEGTTPSANDPRLMGIKRSKQGDTALVRTTDAAGLGFPSREADLEDIMVHFEKENPSCMQSI</sequence>
<dbReference type="GO" id="GO:0005524">
    <property type="term" value="F:ATP binding"/>
    <property type="evidence" value="ECO:0007669"/>
    <property type="project" value="UniProtKB-KW"/>
</dbReference>
<dbReference type="OrthoDB" id="9804819at2"/>
<evidence type="ECO:0000259" key="4">
    <source>
        <dbReference type="PROSITE" id="PS50893"/>
    </source>
</evidence>
<dbReference type="InterPro" id="IPR051782">
    <property type="entry name" value="ABC_Transporter_VariousFunc"/>
</dbReference>
<evidence type="ECO:0000256" key="1">
    <source>
        <dbReference type="ARBA" id="ARBA00022448"/>
    </source>
</evidence>
<dbReference type="Gene3D" id="3.40.50.300">
    <property type="entry name" value="P-loop containing nucleotide triphosphate hydrolases"/>
    <property type="match status" value="1"/>
</dbReference>
<evidence type="ECO:0000313" key="5">
    <source>
        <dbReference type="EMBL" id="SEA46178.1"/>
    </source>
</evidence>
<dbReference type="InterPro" id="IPR003439">
    <property type="entry name" value="ABC_transporter-like_ATP-bd"/>
</dbReference>
<evidence type="ECO:0000256" key="3">
    <source>
        <dbReference type="ARBA" id="ARBA00022840"/>
    </source>
</evidence>
<dbReference type="PANTHER" id="PTHR42939">
    <property type="entry name" value="ABC TRANSPORTER ATP-BINDING PROTEIN ALBC-RELATED"/>
    <property type="match status" value="1"/>
</dbReference>
<dbReference type="InterPro" id="IPR017871">
    <property type="entry name" value="ABC_transporter-like_CS"/>
</dbReference>
<accession>A0A1H4BDV1</accession>
<keyword evidence="6" id="KW-1185">Reference proteome</keyword>
<proteinExistence type="predicted"/>
<keyword evidence="1" id="KW-0813">Transport</keyword>
<reference evidence="5 6" key="1">
    <citation type="submission" date="2016-10" db="EMBL/GenBank/DDBJ databases">
        <authorList>
            <person name="de Groot N.N."/>
        </authorList>
    </citation>
    <scope>NUCLEOTIDE SEQUENCE [LARGE SCALE GENOMIC DNA]</scope>
    <source>
        <strain evidence="5 6">SR12</strain>
    </source>
</reference>
<dbReference type="PROSITE" id="PS50893">
    <property type="entry name" value="ABC_TRANSPORTER_2"/>
    <property type="match status" value="1"/>
</dbReference>
<gene>
    <name evidence="5" type="ORF">SAMN04515656_11118</name>
</gene>
<dbReference type="PROSITE" id="PS00211">
    <property type="entry name" value="ABC_TRANSPORTER_1"/>
    <property type="match status" value="1"/>
</dbReference>
<dbReference type="GO" id="GO:0016887">
    <property type="term" value="F:ATP hydrolysis activity"/>
    <property type="evidence" value="ECO:0007669"/>
    <property type="project" value="InterPro"/>
</dbReference>
<dbReference type="Proteomes" id="UP000199394">
    <property type="component" value="Unassembled WGS sequence"/>
</dbReference>
<name>A0A1H4BDV1_9FIRM</name>
<dbReference type="RefSeq" id="WP_090307132.1">
    <property type="nucleotide sequence ID" value="NZ_FNRK01000011.1"/>
</dbReference>
<dbReference type="PANTHER" id="PTHR42939:SF3">
    <property type="entry name" value="ABC TRANSPORTER ATP-BINDING COMPONENT"/>
    <property type="match status" value="1"/>
</dbReference>
<evidence type="ECO:0000313" key="6">
    <source>
        <dbReference type="Proteomes" id="UP000199394"/>
    </source>
</evidence>
<dbReference type="InterPro" id="IPR003593">
    <property type="entry name" value="AAA+_ATPase"/>
</dbReference>